<keyword evidence="2" id="KW-0808">Transferase</keyword>
<evidence type="ECO:0000313" key="2">
    <source>
        <dbReference type="EMBL" id="KKR11453.1"/>
    </source>
</evidence>
<dbReference type="CDD" id="cd02511">
    <property type="entry name" value="Beta4Glucosyltransferase"/>
    <property type="match status" value="1"/>
</dbReference>
<evidence type="ECO:0000259" key="1">
    <source>
        <dbReference type="Pfam" id="PF00535"/>
    </source>
</evidence>
<name>A0A0G0N7L5_9BACT</name>
<dbReference type="AlphaFoldDB" id="A0A0G0N7L5"/>
<dbReference type="GO" id="GO:0016740">
    <property type="term" value="F:transferase activity"/>
    <property type="evidence" value="ECO:0007669"/>
    <property type="project" value="UniProtKB-KW"/>
</dbReference>
<dbReference type="PANTHER" id="PTHR43630:SF2">
    <property type="entry name" value="GLYCOSYLTRANSFERASE"/>
    <property type="match status" value="1"/>
</dbReference>
<dbReference type="PANTHER" id="PTHR43630">
    <property type="entry name" value="POLY-BETA-1,6-N-ACETYL-D-GLUCOSAMINE SYNTHASE"/>
    <property type="match status" value="1"/>
</dbReference>
<proteinExistence type="predicted"/>
<dbReference type="SUPFAM" id="SSF53448">
    <property type="entry name" value="Nucleotide-diphospho-sugar transferases"/>
    <property type="match status" value="1"/>
</dbReference>
<comment type="caution">
    <text evidence="2">The sequence shown here is derived from an EMBL/GenBank/DDBJ whole genome shotgun (WGS) entry which is preliminary data.</text>
</comment>
<evidence type="ECO:0000313" key="3">
    <source>
        <dbReference type="Proteomes" id="UP000034246"/>
    </source>
</evidence>
<dbReference type="Pfam" id="PF00535">
    <property type="entry name" value="Glycos_transf_2"/>
    <property type="match status" value="1"/>
</dbReference>
<feature type="domain" description="Glycosyltransferase 2-like" evidence="1">
    <location>
        <begin position="8"/>
        <end position="127"/>
    </location>
</feature>
<gene>
    <name evidence="2" type="ORF">UT39_C0007G0018</name>
</gene>
<reference evidence="2 3" key="1">
    <citation type="journal article" date="2015" name="Nature">
        <title>rRNA introns, odd ribosomes, and small enigmatic genomes across a large radiation of phyla.</title>
        <authorList>
            <person name="Brown C.T."/>
            <person name="Hug L.A."/>
            <person name="Thomas B.C."/>
            <person name="Sharon I."/>
            <person name="Castelle C.J."/>
            <person name="Singh A."/>
            <person name="Wilkins M.J."/>
            <person name="Williams K.H."/>
            <person name="Banfield J.F."/>
        </authorList>
    </citation>
    <scope>NUCLEOTIDE SEQUENCE [LARGE SCALE GENOMIC DNA]</scope>
</reference>
<dbReference type="STRING" id="1618550.UT39_C0007G0018"/>
<dbReference type="Proteomes" id="UP000034246">
    <property type="component" value="Unassembled WGS sequence"/>
</dbReference>
<organism evidence="2 3">
    <name type="scientific">Candidatus Woesebacteria bacterium GW2011_GWA1_39_21</name>
    <dbReference type="NCBI Taxonomy" id="1618550"/>
    <lineage>
        <taxon>Bacteria</taxon>
        <taxon>Candidatus Woeseibacteriota</taxon>
    </lineage>
</organism>
<dbReference type="EMBL" id="LBWP01000007">
    <property type="protein sequence ID" value="KKR11453.1"/>
    <property type="molecule type" value="Genomic_DNA"/>
</dbReference>
<dbReference type="Gene3D" id="3.90.550.10">
    <property type="entry name" value="Spore Coat Polysaccharide Biosynthesis Protein SpsA, Chain A"/>
    <property type="match status" value="1"/>
</dbReference>
<protein>
    <submittedName>
        <fullName evidence="2">Glycosyl transferase family 2</fullName>
    </submittedName>
</protein>
<sequence length="258" mass="30189">MVNNKQISAIVIAKNVEKKIGKFLESLRWADELVVIDTGSTDKTKETASKHNAKVYTFAKGSFPDWRNYGREKANCDFLFYLDTDEVVNDELKSEILETVKNWPAGVACFAIPRKNVIFGKVMMHGGWYPDYVIRLFEKGRLIRWVGDLHEQPQYRGGLKYTKNTIIHYKENSLAEMLEKTNKRSEIEARLMFDANHPPMTVLRFMTAMCREFFFRFVKNAAFLDGRKGIIMGIYQVYSRFISYAKLWEMQMKNEKKD</sequence>
<dbReference type="InterPro" id="IPR001173">
    <property type="entry name" value="Glyco_trans_2-like"/>
</dbReference>
<dbReference type="InterPro" id="IPR029044">
    <property type="entry name" value="Nucleotide-diphossugar_trans"/>
</dbReference>
<accession>A0A0G0N7L5</accession>